<dbReference type="AlphaFoldDB" id="A0A1V6PL41"/>
<reference evidence="3" key="1">
    <citation type="journal article" date="2017" name="Nat. Microbiol.">
        <title>Global analysis of biosynthetic gene clusters reveals vast potential of secondary metabolite production in Penicillium species.</title>
        <authorList>
            <person name="Nielsen J.C."/>
            <person name="Grijseels S."/>
            <person name="Prigent S."/>
            <person name="Ji B."/>
            <person name="Dainat J."/>
            <person name="Nielsen K.F."/>
            <person name="Frisvad J.C."/>
            <person name="Workman M."/>
            <person name="Nielsen J."/>
        </authorList>
    </citation>
    <scope>NUCLEOTIDE SEQUENCE [LARGE SCALE GENOMIC DNA]</scope>
    <source>
        <strain evidence="3">IBT 11843</strain>
    </source>
</reference>
<accession>A0A1V6PL41</accession>
<dbReference type="Gene3D" id="1.20.910.10">
    <property type="entry name" value="Heme oxygenase-like"/>
    <property type="match status" value="2"/>
</dbReference>
<proteinExistence type="predicted"/>
<dbReference type="PANTHER" id="PTHR41813:SF2">
    <property type="entry name" value="REGULATOR PAB1642, PUTATIVE (AFU_ORTHOLOGUE AFUA_3G11955)-RELATED"/>
    <property type="match status" value="1"/>
</dbReference>
<organism evidence="2 3">
    <name type="scientific">Penicillium decumbens</name>
    <dbReference type="NCBI Taxonomy" id="69771"/>
    <lineage>
        <taxon>Eukaryota</taxon>
        <taxon>Fungi</taxon>
        <taxon>Dikarya</taxon>
        <taxon>Ascomycota</taxon>
        <taxon>Pezizomycotina</taxon>
        <taxon>Eurotiomycetes</taxon>
        <taxon>Eurotiomycetidae</taxon>
        <taxon>Eurotiales</taxon>
        <taxon>Aspergillaceae</taxon>
        <taxon>Penicillium</taxon>
    </lineage>
</organism>
<dbReference type="SUPFAM" id="SSF48613">
    <property type="entry name" value="Heme oxygenase-like"/>
    <property type="match status" value="2"/>
</dbReference>
<comment type="caution">
    <text evidence="2">The sequence shown here is derived from an EMBL/GenBank/DDBJ whole genome shotgun (WGS) entry which is preliminary data.</text>
</comment>
<keyword evidence="3" id="KW-1185">Reference proteome</keyword>
<dbReference type="CDD" id="cd19357">
    <property type="entry name" value="TenA_E_At3g16990-like"/>
    <property type="match status" value="1"/>
</dbReference>
<dbReference type="Pfam" id="PF03070">
    <property type="entry name" value="TENA_THI-4"/>
    <property type="match status" value="1"/>
</dbReference>
<dbReference type="InterPro" id="IPR016084">
    <property type="entry name" value="Haem_Oase-like_multi-hlx"/>
</dbReference>
<dbReference type="STRING" id="69771.A0A1V6PL41"/>
<feature type="domain" description="Thiaminase-2/PQQC" evidence="1">
    <location>
        <begin position="131"/>
        <end position="183"/>
    </location>
</feature>
<dbReference type="InterPro" id="IPR053261">
    <property type="entry name" value="Polyketide-peptide_reg"/>
</dbReference>
<dbReference type="InterPro" id="IPR004305">
    <property type="entry name" value="Thiaminase-2/PQQC"/>
</dbReference>
<dbReference type="PANTHER" id="PTHR41813">
    <property type="entry name" value="REGULATOR PAB1642, PUTATIVE (AFU_ORTHOLOGUE AFUA_3G11955)-RELATED"/>
    <property type="match status" value="1"/>
</dbReference>
<evidence type="ECO:0000259" key="1">
    <source>
        <dbReference type="Pfam" id="PF03070"/>
    </source>
</evidence>
<dbReference type="EMBL" id="MDYL01000002">
    <property type="protein sequence ID" value="OQD77740.1"/>
    <property type="molecule type" value="Genomic_DNA"/>
</dbReference>
<dbReference type="OrthoDB" id="37730at2759"/>
<dbReference type="Proteomes" id="UP000191522">
    <property type="component" value="Unassembled WGS sequence"/>
</dbReference>
<dbReference type="OMA" id="IPNWTSE"/>
<sequence length="463" mass="50033">MLKSSLSPKRPVNYPGAGRLTPVSVGSQIFLGEVNLKENYALTLEDKVYKLLRFGGTGESLVLTELGTNKSLSDNRIVLCSSAPLQLSTTLPLQKYTFPIQQLQFVTYTPRMSNQGPLTAWLLSATPKALKRATTHPFLVAAGRGALPKSTLSQWLAQDRLYAQSYIRFTGLLLAKIRIPAQKTNCTSPHQPTSEQNAVNVLIDALVNIRTELHFFETTAREYGLDLTAISAQEGDASFSASGSGGITTSAGISTTGSGSCPGSTGVAYGARDIYTSGGYEGDEGDEGVGHSSEGHQLCGPQGECQMQAGTEVCYPPAPQDPHKGTDAVDGGPVYFAATRMTRAYIDMFMSAGAPGVSVLEGLAVLWATEVCYLRSWRYAASFLESRGGDSKDDADGGALREKFIPNWSSAEFEGFVNRIGDVLDEMAGQIKGADEAEMMRGQCLEWWRQVVWLEERFWPAMD</sequence>
<dbReference type="GO" id="GO:0006772">
    <property type="term" value="P:thiamine metabolic process"/>
    <property type="evidence" value="ECO:0007669"/>
    <property type="project" value="UniProtKB-ARBA"/>
</dbReference>
<protein>
    <recommendedName>
        <fullName evidence="1">Thiaminase-2/PQQC domain-containing protein</fullName>
    </recommendedName>
</protein>
<evidence type="ECO:0000313" key="2">
    <source>
        <dbReference type="EMBL" id="OQD77740.1"/>
    </source>
</evidence>
<gene>
    <name evidence="2" type="ORF">PENDEC_c002G01407</name>
</gene>
<name>A0A1V6PL41_PENDC</name>
<evidence type="ECO:0000313" key="3">
    <source>
        <dbReference type="Proteomes" id="UP000191522"/>
    </source>
</evidence>